<dbReference type="AlphaFoldDB" id="A0A9Q0K3C0"/>
<dbReference type="InterPro" id="IPR003441">
    <property type="entry name" value="NAC-dom"/>
</dbReference>
<dbReference type="Pfam" id="PF02365">
    <property type="entry name" value="NAM"/>
    <property type="match status" value="1"/>
</dbReference>
<keyword evidence="4" id="KW-0539">Nucleus</keyword>
<dbReference type="GO" id="GO:0006355">
    <property type="term" value="P:regulation of DNA-templated transcription"/>
    <property type="evidence" value="ECO:0007669"/>
    <property type="project" value="InterPro"/>
</dbReference>
<dbReference type="OrthoDB" id="1841925at2759"/>
<keyword evidence="3" id="KW-0804">Transcription</keyword>
<keyword evidence="7" id="KW-1185">Reference proteome</keyword>
<organism evidence="6 7">
    <name type="scientific">Protea cynaroides</name>
    <dbReference type="NCBI Taxonomy" id="273540"/>
    <lineage>
        <taxon>Eukaryota</taxon>
        <taxon>Viridiplantae</taxon>
        <taxon>Streptophyta</taxon>
        <taxon>Embryophyta</taxon>
        <taxon>Tracheophyta</taxon>
        <taxon>Spermatophyta</taxon>
        <taxon>Magnoliopsida</taxon>
        <taxon>Proteales</taxon>
        <taxon>Proteaceae</taxon>
        <taxon>Protea</taxon>
    </lineage>
</organism>
<comment type="caution">
    <text evidence="6">The sequence shown here is derived from an EMBL/GenBank/DDBJ whole genome shotgun (WGS) entry which is preliminary data.</text>
</comment>
<dbReference type="PANTHER" id="PTHR31744">
    <property type="entry name" value="PROTEIN CUP-SHAPED COTYLEDON 2-RELATED"/>
    <property type="match status" value="1"/>
</dbReference>
<dbReference type="Gene3D" id="2.170.150.80">
    <property type="entry name" value="NAC domain"/>
    <property type="match status" value="1"/>
</dbReference>
<evidence type="ECO:0000256" key="3">
    <source>
        <dbReference type="ARBA" id="ARBA00023163"/>
    </source>
</evidence>
<evidence type="ECO:0000313" key="6">
    <source>
        <dbReference type="EMBL" id="KAJ4961591.1"/>
    </source>
</evidence>
<dbReference type="EMBL" id="JAMYWD010000009">
    <property type="protein sequence ID" value="KAJ4961591.1"/>
    <property type="molecule type" value="Genomic_DNA"/>
</dbReference>
<name>A0A9Q0K3C0_9MAGN</name>
<keyword evidence="1" id="KW-0805">Transcription regulation</keyword>
<dbReference type="PROSITE" id="PS51005">
    <property type="entry name" value="NAC"/>
    <property type="match status" value="1"/>
</dbReference>
<evidence type="ECO:0000259" key="5">
    <source>
        <dbReference type="PROSITE" id="PS51005"/>
    </source>
</evidence>
<dbReference type="Proteomes" id="UP001141806">
    <property type="component" value="Unassembled WGS sequence"/>
</dbReference>
<protein>
    <recommendedName>
        <fullName evidence="5">NAC domain-containing protein</fullName>
    </recommendedName>
</protein>
<sequence length="317" mass="35001">MEEKNDVDKVDEIILPGFRFHPTDEELVGFYLKRKIQQRALPIELIKQLDIYKYDPWDLPNSAPPKRPIAKSLPANDSWAICRIFKKTNSMAQRALSQSWVSPILPETTGSDILTQGVYCPQLSSDTISCTTAAGSAVQFSCNNDLQQSSTSSFSPLEIPLYKPINQPVCRTSMFPISNGDLPAGFMFCPLETPGPAKCTVDFASMLFNLPPALLTDVSKASESVDFSSLQQQCNGLSIILPQEMQGNIGASVEETCPRKNSNVTPTINEWGTLRSIGFPFSLPPNLPDSWKTNSPWDSPACPSEMSVNYSTNKCYN</sequence>
<evidence type="ECO:0000256" key="4">
    <source>
        <dbReference type="ARBA" id="ARBA00023242"/>
    </source>
</evidence>
<dbReference type="SUPFAM" id="SSF101941">
    <property type="entry name" value="NAC domain"/>
    <property type="match status" value="1"/>
</dbReference>
<reference evidence="6" key="1">
    <citation type="journal article" date="2023" name="Plant J.">
        <title>The genome of the king protea, Protea cynaroides.</title>
        <authorList>
            <person name="Chang J."/>
            <person name="Duong T.A."/>
            <person name="Schoeman C."/>
            <person name="Ma X."/>
            <person name="Roodt D."/>
            <person name="Barker N."/>
            <person name="Li Z."/>
            <person name="Van de Peer Y."/>
            <person name="Mizrachi E."/>
        </authorList>
    </citation>
    <scope>NUCLEOTIDE SEQUENCE</scope>
    <source>
        <tissue evidence="6">Young leaves</tissue>
    </source>
</reference>
<evidence type="ECO:0000256" key="2">
    <source>
        <dbReference type="ARBA" id="ARBA00023125"/>
    </source>
</evidence>
<proteinExistence type="predicted"/>
<evidence type="ECO:0000313" key="7">
    <source>
        <dbReference type="Proteomes" id="UP001141806"/>
    </source>
</evidence>
<gene>
    <name evidence="6" type="ORF">NE237_021501</name>
</gene>
<dbReference type="GO" id="GO:0003677">
    <property type="term" value="F:DNA binding"/>
    <property type="evidence" value="ECO:0007669"/>
    <property type="project" value="UniProtKB-KW"/>
</dbReference>
<keyword evidence="2" id="KW-0238">DNA-binding</keyword>
<dbReference type="PANTHER" id="PTHR31744:SF77">
    <property type="entry name" value="PROTEIN FEZ"/>
    <property type="match status" value="1"/>
</dbReference>
<evidence type="ECO:0000256" key="1">
    <source>
        <dbReference type="ARBA" id="ARBA00023015"/>
    </source>
</evidence>
<accession>A0A9Q0K3C0</accession>
<feature type="domain" description="NAC" evidence="5">
    <location>
        <begin position="14"/>
        <end position="194"/>
    </location>
</feature>
<dbReference type="InterPro" id="IPR036093">
    <property type="entry name" value="NAC_dom_sf"/>
</dbReference>